<dbReference type="EMBL" id="JAPDGR010001416">
    <property type="protein sequence ID" value="KAJ2982867.1"/>
    <property type="molecule type" value="Genomic_DNA"/>
</dbReference>
<evidence type="ECO:0000313" key="1">
    <source>
        <dbReference type="EMBL" id="KAJ2982867.1"/>
    </source>
</evidence>
<protein>
    <submittedName>
        <fullName evidence="1">Uncharacterized protein</fullName>
    </submittedName>
</protein>
<reference evidence="1" key="1">
    <citation type="submission" date="2022-10" db="EMBL/GenBank/DDBJ databases">
        <title>Genome Sequence of Xylaria curta.</title>
        <authorList>
            <person name="Buettner E."/>
        </authorList>
    </citation>
    <scope>NUCLEOTIDE SEQUENCE</scope>
    <source>
        <strain evidence="1">Babe10</strain>
    </source>
</reference>
<comment type="caution">
    <text evidence="1">The sequence shown here is derived from an EMBL/GenBank/DDBJ whole genome shotgun (WGS) entry which is preliminary data.</text>
</comment>
<keyword evidence="2" id="KW-1185">Reference proteome</keyword>
<accession>A0ACC1NU39</accession>
<organism evidence="1 2">
    <name type="scientific">Xylaria curta</name>
    <dbReference type="NCBI Taxonomy" id="42375"/>
    <lineage>
        <taxon>Eukaryota</taxon>
        <taxon>Fungi</taxon>
        <taxon>Dikarya</taxon>
        <taxon>Ascomycota</taxon>
        <taxon>Pezizomycotina</taxon>
        <taxon>Sordariomycetes</taxon>
        <taxon>Xylariomycetidae</taxon>
        <taxon>Xylariales</taxon>
        <taxon>Xylariaceae</taxon>
        <taxon>Xylaria</taxon>
    </lineage>
</organism>
<name>A0ACC1NU39_9PEZI</name>
<gene>
    <name evidence="1" type="ORF">NUW58_g6354</name>
</gene>
<proteinExistence type="predicted"/>
<sequence length="513" mass="57543">MRYLFEVCVLGLMLLQPLVSGSTVPRYFQTAPFTRRGLSVNKVEQELGPLLSKGSAIFGPEDARFANTTERSSTHVIPKIEIVVVPATESDVSVIVEYCNDNSIDFFAVNRAHARTYTPGTFKGLMISMEQLLKIEMQPDRKSAWFQGGTYDGQVMNYLWERGYVTTTGSCDCVGMMGPGLGGGHGRHEGLYGLISDNLINLNVVLANSTAIRVNATSHAELFWGMQGAGHNFGIVTNFELKIYPREVDRWHYHNYIWTGDKLERLFEAANNLPKNGSLPVNLALSFNSFVLNKTISENEAVITWTFAYRGSAEEAEEVLAPFNKIEAVSDEMGDVPYPEISIAQGTDIGNAICEGNHTWIMSTAGLKVYNVTAMRRIYEKHNEYLNKYPELLGAYVGHDSYSNAASRKIKPEASAFPFRDYNYLTSFGVEVPPGLNASLTAVATQWANDIRDLWNQGQPSVKPSNYVNYATGFESLPSIYGYEQWRVKKLVDLKHKYDPQNKFRFYNPIIRQ</sequence>
<dbReference type="Proteomes" id="UP001143856">
    <property type="component" value="Unassembled WGS sequence"/>
</dbReference>
<evidence type="ECO:0000313" key="2">
    <source>
        <dbReference type="Proteomes" id="UP001143856"/>
    </source>
</evidence>